<dbReference type="RefSeq" id="WP_088594735.1">
    <property type="nucleotide sequence ID" value="NZ_CP022022.1"/>
</dbReference>
<dbReference type="Proteomes" id="UP000197007">
    <property type="component" value="Chromosome"/>
</dbReference>
<protein>
    <submittedName>
        <fullName evidence="2">Uncharacterized protein</fullName>
    </submittedName>
</protein>
<feature type="transmembrane region" description="Helical" evidence="1">
    <location>
        <begin position="57"/>
        <end position="79"/>
    </location>
</feature>
<dbReference type="EMBL" id="CP022022">
    <property type="protein sequence ID" value="ASF43843.1"/>
    <property type="molecule type" value="Genomic_DNA"/>
</dbReference>
<keyword evidence="3" id="KW-1185">Reference proteome</keyword>
<feature type="transmembrane region" description="Helical" evidence="1">
    <location>
        <begin position="268"/>
        <end position="288"/>
    </location>
</feature>
<dbReference type="KEGG" id="capn:CBG49_12555"/>
<dbReference type="AlphaFoldDB" id="A0A1Z4BRJ0"/>
<feature type="transmembrane region" description="Helical" evidence="1">
    <location>
        <begin position="206"/>
        <end position="228"/>
    </location>
</feature>
<keyword evidence="1" id="KW-0812">Transmembrane</keyword>
<evidence type="ECO:0000256" key="1">
    <source>
        <dbReference type="SAM" id="Phobius"/>
    </source>
</evidence>
<feature type="transmembrane region" description="Helical" evidence="1">
    <location>
        <begin position="182"/>
        <end position="199"/>
    </location>
</feature>
<reference evidence="3" key="1">
    <citation type="submission" date="2017-06" db="EMBL/GenBank/DDBJ databases">
        <title>Complete genome sequence of Capnocytophaga sp. KCOM 1579 (=ChDC OS43) isolated from a human refractory periapical abscess lesion.</title>
        <authorList>
            <person name="Kook J.-K."/>
            <person name="Park S.-N."/>
            <person name="Lim Y.K."/>
            <person name="Roh H."/>
        </authorList>
    </citation>
    <scope>NUCLEOTIDE SEQUENCE [LARGE SCALE GENOMIC DNA]</scope>
    <source>
        <strain evidence="3">ChDC OS43</strain>
    </source>
</reference>
<proteinExistence type="predicted"/>
<accession>A0A1Z4BRJ0</accession>
<evidence type="ECO:0000313" key="2">
    <source>
        <dbReference type="EMBL" id="ASF43843.1"/>
    </source>
</evidence>
<feature type="transmembrane region" description="Helical" evidence="1">
    <location>
        <begin position="240"/>
        <end position="256"/>
    </location>
</feature>
<feature type="transmembrane region" description="Helical" evidence="1">
    <location>
        <begin position="12"/>
        <end position="37"/>
    </location>
</feature>
<name>A0A1Z4BRJ0_9FLAO</name>
<feature type="transmembrane region" description="Helical" evidence="1">
    <location>
        <begin position="312"/>
        <end position="332"/>
    </location>
</feature>
<keyword evidence="1" id="KW-0472">Membrane</keyword>
<feature type="transmembrane region" description="Helical" evidence="1">
    <location>
        <begin position="99"/>
        <end position="118"/>
    </location>
</feature>
<gene>
    <name evidence="2" type="ORF">CBG49_12555</name>
</gene>
<evidence type="ECO:0000313" key="3">
    <source>
        <dbReference type="Proteomes" id="UP000197007"/>
    </source>
</evidence>
<organism evidence="2 3">
    <name type="scientific">Capnocytophaga endodontalis</name>
    <dbReference type="NCBI Taxonomy" id="2708117"/>
    <lineage>
        <taxon>Bacteria</taxon>
        <taxon>Pseudomonadati</taxon>
        <taxon>Bacteroidota</taxon>
        <taxon>Flavobacteriia</taxon>
        <taxon>Flavobacteriales</taxon>
        <taxon>Flavobacteriaceae</taxon>
        <taxon>Capnocytophaga</taxon>
    </lineage>
</organism>
<sequence length="341" mass="40461">MKKYLLERYPAIWNTHLMWALPLIFAIHLFFFLWGFATITDENMSNYSFGLENHFEGLPMVMSFIIIVLMLVGWFIRLFKNNAFKRFYPVSEWQLFRQFVIYLFIMGGILSSGLSFTIGESAKVHLRYTDSYIHNVLQQYPKNFNFENVERLPEAQQREYNIANNAKDIKKRLFVMELNEEITMVETAVFILTSLLFIVRITSLRTALLTILFSGLLCLLFALLVVFILFMDIENYREDSILFFLLWIIYLSILLYSTTSSNKLQRGIAMNITILAFFPIIIATLFFLEKRYFRRSYDNDIHYSLWHNFEELIIFSCSILLSIGFIGLYTNVIKRWRAMPE</sequence>
<keyword evidence="1" id="KW-1133">Transmembrane helix</keyword>